<feature type="region of interest" description="Disordered" evidence="1">
    <location>
        <begin position="1"/>
        <end position="29"/>
    </location>
</feature>
<protein>
    <submittedName>
        <fullName evidence="2">Uncharacterized protein</fullName>
    </submittedName>
</protein>
<proteinExistence type="predicted"/>
<evidence type="ECO:0000313" key="3">
    <source>
        <dbReference type="Proteomes" id="UP000812287"/>
    </source>
</evidence>
<dbReference type="GeneID" id="66102965"/>
<dbReference type="AlphaFoldDB" id="A0A9P8APA7"/>
<dbReference type="Proteomes" id="UP000812287">
    <property type="component" value="Unassembled WGS sequence"/>
</dbReference>
<accession>A0A9P8APA7</accession>
<sequence>MGRKENYTLHVVPPRPDNSHARAPAPNLSCSQLDRVTAKSTRTSSLGRPSRCPQFDVRALKAWSLTHSSPTPQSQAPFYDCADPLLSAPSRYTAGMETDILKMS</sequence>
<reference evidence="2" key="1">
    <citation type="submission" date="2020-11" db="EMBL/GenBank/DDBJ databases">
        <title>Adaptations for nitrogen fixation in a non-lichenized fungal sporocarp promotes dispersal by wood-feeding termites.</title>
        <authorList>
            <consortium name="DOE Joint Genome Institute"/>
            <person name="Koch R.A."/>
            <person name="Yoon G."/>
            <person name="Arayal U."/>
            <person name="Lail K."/>
            <person name="Amirebrahimi M."/>
            <person name="Labutti K."/>
            <person name="Lipzen A."/>
            <person name="Riley R."/>
            <person name="Barry K."/>
            <person name="Henrissat B."/>
            <person name="Grigoriev I.V."/>
            <person name="Herr J.R."/>
            <person name="Aime M.C."/>
        </authorList>
    </citation>
    <scope>NUCLEOTIDE SEQUENCE</scope>
    <source>
        <strain evidence="2">MCA 3950</strain>
    </source>
</reference>
<dbReference type="RefSeq" id="XP_043036245.1">
    <property type="nucleotide sequence ID" value="XM_043180669.1"/>
</dbReference>
<comment type="caution">
    <text evidence="2">The sequence shown here is derived from an EMBL/GenBank/DDBJ whole genome shotgun (WGS) entry which is preliminary data.</text>
</comment>
<dbReference type="EMBL" id="MU250549">
    <property type="protein sequence ID" value="KAG7442745.1"/>
    <property type="molecule type" value="Genomic_DNA"/>
</dbReference>
<organism evidence="2 3">
    <name type="scientific">Guyanagaster necrorhizus</name>
    <dbReference type="NCBI Taxonomy" id="856835"/>
    <lineage>
        <taxon>Eukaryota</taxon>
        <taxon>Fungi</taxon>
        <taxon>Dikarya</taxon>
        <taxon>Basidiomycota</taxon>
        <taxon>Agaricomycotina</taxon>
        <taxon>Agaricomycetes</taxon>
        <taxon>Agaricomycetidae</taxon>
        <taxon>Agaricales</taxon>
        <taxon>Marasmiineae</taxon>
        <taxon>Physalacriaceae</taxon>
        <taxon>Guyanagaster</taxon>
    </lineage>
</organism>
<gene>
    <name evidence="2" type="ORF">BT62DRAFT_372701</name>
</gene>
<name>A0A9P8APA7_9AGAR</name>
<evidence type="ECO:0000256" key="1">
    <source>
        <dbReference type="SAM" id="MobiDB-lite"/>
    </source>
</evidence>
<evidence type="ECO:0000313" key="2">
    <source>
        <dbReference type="EMBL" id="KAG7442745.1"/>
    </source>
</evidence>
<keyword evidence="3" id="KW-1185">Reference proteome</keyword>